<gene>
    <name evidence="3" type="primary">TBL3_2</name>
    <name evidence="3" type="ORF">CK203_039552</name>
</gene>
<organism evidence="3 4">
    <name type="scientific">Vitis vinifera</name>
    <name type="common">Grape</name>
    <dbReference type="NCBI Taxonomy" id="29760"/>
    <lineage>
        <taxon>Eukaryota</taxon>
        <taxon>Viridiplantae</taxon>
        <taxon>Streptophyta</taxon>
        <taxon>Embryophyta</taxon>
        <taxon>Tracheophyta</taxon>
        <taxon>Spermatophyta</taxon>
        <taxon>Magnoliopsida</taxon>
        <taxon>eudicotyledons</taxon>
        <taxon>Gunneridae</taxon>
        <taxon>Pentapetalae</taxon>
        <taxon>rosids</taxon>
        <taxon>Vitales</taxon>
        <taxon>Vitaceae</taxon>
        <taxon>Viteae</taxon>
        <taxon>Vitis</taxon>
    </lineage>
</organism>
<evidence type="ECO:0000256" key="1">
    <source>
        <dbReference type="ARBA" id="ARBA00007727"/>
    </source>
</evidence>
<feature type="domain" description="Trichome birefringence-like C-terminal" evidence="2">
    <location>
        <begin position="159"/>
        <end position="350"/>
    </location>
</feature>
<sequence>MPAASPPLIIPTPFSFGHDETLRGSYLCPSLLLSSVLLLSSPSCTHKESLLPLPTQFSGSNPVLEKNTLPTLVTGMERMIWTTQKPTTSLILTRKSAVLLMESGCLTLQLSLSTQTGAAHISIDRSLVPKMEDQIPPIATGNGSWTTVNCQDSILNCPKKLRGKRLMFVGDSLQRGQWQSFVCLVEHIIPEDKKSMHRGRSHSVFKAKEYNTTIEFYWAPFLVESNSDLHIIGDPRQRILRVDSVSKHAKHWLGVDILVFNTYVWWMSGLRIKSLWGSFANGEEGYEELDAPVAYRFGLKTWANWVDSTVNPNKTRVFFTTMSPTHMRSADWNNKDGIKCYNETKPVMKRGHWGLDPIKG</sequence>
<protein>
    <submittedName>
        <fullName evidence="3">Protein trichome birefringence-like 3</fullName>
    </submittedName>
</protein>
<evidence type="ECO:0000259" key="2">
    <source>
        <dbReference type="Pfam" id="PF13839"/>
    </source>
</evidence>
<dbReference type="GO" id="GO:0016413">
    <property type="term" value="F:O-acetyltransferase activity"/>
    <property type="evidence" value="ECO:0007669"/>
    <property type="project" value="InterPro"/>
</dbReference>
<evidence type="ECO:0000313" key="4">
    <source>
        <dbReference type="Proteomes" id="UP000288805"/>
    </source>
</evidence>
<reference evidence="3 4" key="1">
    <citation type="journal article" date="2018" name="PLoS Genet.">
        <title>Population sequencing reveals clonal diversity and ancestral inbreeding in the grapevine cultivar Chardonnay.</title>
        <authorList>
            <person name="Roach M.J."/>
            <person name="Johnson D.L."/>
            <person name="Bohlmann J."/>
            <person name="van Vuuren H.J."/>
            <person name="Jones S.J."/>
            <person name="Pretorius I.S."/>
            <person name="Schmidt S.A."/>
            <person name="Borneman A.R."/>
        </authorList>
    </citation>
    <scope>NUCLEOTIDE SEQUENCE [LARGE SCALE GENOMIC DNA]</scope>
    <source>
        <strain evidence="4">cv. Chardonnay</strain>
        <tissue evidence="3">Leaf</tissue>
    </source>
</reference>
<dbReference type="EMBL" id="QGNW01000209">
    <property type="protein sequence ID" value="RVW84957.1"/>
    <property type="molecule type" value="Genomic_DNA"/>
</dbReference>
<comment type="caution">
    <text evidence="3">The sequence shown here is derived from an EMBL/GenBank/DDBJ whole genome shotgun (WGS) entry which is preliminary data.</text>
</comment>
<accession>A0A438HKK4</accession>
<dbReference type="PANTHER" id="PTHR32285">
    <property type="entry name" value="PROTEIN TRICHOME BIREFRINGENCE-LIKE 9-RELATED"/>
    <property type="match status" value="1"/>
</dbReference>
<evidence type="ECO:0000313" key="3">
    <source>
        <dbReference type="EMBL" id="RVW84957.1"/>
    </source>
</evidence>
<name>A0A438HKK4_VITVI</name>
<dbReference type="PANTHER" id="PTHR32285:SF7">
    <property type="entry name" value="PROTEIN TRICHOME BIREFRINGENCE-LIKE 3"/>
    <property type="match status" value="1"/>
</dbReference>
<comment type="similarity">
    <text evidence="1">Belongs to the PC-esterase family. TBL subfamily.</text>
</comment>
<proteinExistence type="inferred from homology"/>
<dbReference type="Pfam" id="PF13839">
    <property type="entry name" value="PC-Esterase"/>
    <property type="match status" value="1"/>
</dbReference>
<dbReference type="AlphaFoldDB" id="A0A438HKK4"/>
<dbReference type="InterPro" id="IPR029962">
    <property type="entry name" value="TBL"/>
</dbReference>
<dbReference type="Proteomes" id="UP000288805">
    <property type="component" value="Unassembled WGS sequence"/>
</dbReference>
<dbReference type="InterPro" id="IPR026057">
    <property type="entry name" value="TBL_C"/>
</dbReference>